<dbReference type="NCBIfam" id="TIGR00426">
    <property type="entry name" value="competence protein ComEA helix-hairpin-helix repeat region"/>
    <property type="match status" value="1"/>
</dbReference>
<dbReference type="STRING" id="1045775.SAMN05216378_4658"/>
<feature type="domain" description="Helix-hairpin-helix DNA-binding motif class 1" evidence="2">
    <location>
        <begin position="132"/>
        <end position="151"/>
    </location>
</feature>
<dbReference type="RefSeq" id="WP_245773123.1">
    <property type="nucleotide sequence ID" value="NZ_FOMT01000005.1"/>
</dbReference>
<dbReference type="SUPFAM" id="SSF47781">
    <property type="entry name" value="RuvA domain 2-like"/>
    <property type="match status" value="1"/>
</dbReference>
<feature type="domain" description="Helix-hairpin-helix DNA-binding motif class 1" evidence="2">
    <location>
        <begin position="102"/>
        <end position="121"/>
    </location>
</feature>
<dbReference type="InterPro" id="IPR051675">
    <property type="entry name" value="Endo/Exo/Phosphatase_dom_1"/>
</dbReference>
<dbReference type="GO" id="GO:0006281">
    <property type="term" value="P:DNA repair"/>
    <property type="evidence" value="ECO:0007669"/>
    <property type="project" value="InterPro"/>
</dbReference>
<accession>A0A1I2F2J5</accession>
<dbReference type="InterPro" id="IPR010994">
    <property type="entry name" value="RuvA_2-like"/>
</dbReference>
<dbReference type="GO" id="GO:0015628">
    <property type="term" value="P:protein secretion by the type II secretion system"/>
    <property type="evidence" value="ECO:0007669"/>
    <property type="project" value="TreeGrafter"/>
</dbReference>
<feature type="compositionally biased region" description="Basic and acidic residues" evidence="1">
    <location>
        <begin position="75"/>
        <end position="84"/>
    </location>
</feature>
<dbReference type="GO" id="GO:0003677">
    <property type="term" value="F:DNA binding"/>
    <property type="evidence" value="ECO:0007669"/>
    <property type="project" value="InterPro"/>
</dbReference>
<organism evidence="3 4">
    <name type="scientific">Paenibacillus catalpae</name>
    <dbReference type="NCBI Taxonomy" id="1045775"/>
    <lineage>
        <taxon>Bacteria</taxon>
        <taxon>Bacillati</taxon>
        <taxon>Bacillota</taxon>
        <taxon>Bacilli</taxon>
        <taxon>Bacillales</taxon>
        <taxon>Paenibacillaceae</taxon>
        <taxon>Paenibacillus</taxon>
    </lineage>
</organism>
<dbReference type="PANTHER" id="PTHR21180">
    <property type="entry name" value="ENDONUCLEASE/EXONUCLEASE/PHOSPHATASE FAMILY DOMAIN-CONTAINING PROTEIN 1"/>
    <property type="match status" value="1"/>
</dbReference>
<reference evidence="4" key="1">
    <citation type="submission" date="2016-10" db="EMBL/GenBank/DDBJ databases">
        <authorList>
            <person name="Varghese N."/>
            <person name="Submissions S."/>
        </authorList>
    </citation>
    <scope>NUCLEOTIDE SEQUENCE [LARGE SCALE GENOMIC DNA]</scope>
    <source>
        <strain evidence="4">CGMCC 1.10784</strain>
    </source>
</reference>
<dbReference type="Proteomes" id="UP000198855">
    <property type="component" value="Unassembled WGS sequence"/>
</dbReference>
<dbReference type="Pfam" id="PF12836">
    <property type="entry name" value="HHH_3"/>
    <property type="match status" value="1"/>
</dbReference>
<evidence type="ECO:0000259" key="2">
    <source>
        <dbReference type="SMART" id="SM00278"/>
    </source>
</evidence>
<gene>
    <name evidence="3" type="ORF">SAMN05216378_4658</name>
</gene>
<proteinExistence type="predicted"/>
<evidence type="ECO:0000313" key="4">
    <source>
        <dbReference type="Proteomes" id="UP000198855"/>
    </source>
</evidence>
<dbReference type="AlphaFoldDB" id="A0A1I2F2J5"/>
<evidence type="ECO:0000313" key="3">
    <source>
        <dbReference type="EMBL" id="SFE99572.1"/>
    </source>
</evidence>
<evidence type="ECO:0000256" key="1">
    <source>
        <dbReference type="SAM" id="MobiDB-lite"/>
    </source>
</evidence>
<dbReference type="Gene3D" id="1.10.150.280">
    <property type="entry name" value="AF1531-like domain"/>
    <property type="match status" value="1"/>
</dbReference>
<dbReference type="GO" id="GO:0015627">
    <property type="term" value="C:type II protein secretion system complex"/>
    <property type="evidence" value="ECO:0007669"/>
    <property type="project" value="TreeGrafter"/>
</dbReference>
<dbReference type="InterPro" id="IPR003583">
    <property type="entry name" value="Hlx-hairpin-Hlx_DNA-bd_motif"/>
</dbReference>
<feature type="region of interest" description="Disordered" evidence="1">
    <location>
        <begin position="70"/>
        <end position="95"/>
    </location>
</feature>
<protein>
    <submittedName>
        <fullName evidence="3">Competence protein ComEA</fullName>
    </submittedName>
</protein>
<name>A0A1I2F2J5_9BACL</name>
<dbReference type="EMBL" id="FOMT01000005">
    <property type="protein sequence ID" value="SFE99572.1"/>
    <property type="molecule type" value="Genomic_DNA"/>
</dbReference>
<dbReference type="SMART" id="SM00278">
    <property type="entry name" value="HhH1"/>
    <property type="match status" value="2"/>
</dbReference>
<keyword evidence="4" id="KW-1185">Reference proteome</keyword>
<dbReference type="PANTHER" id="PTHR21180:SF32">
    <property type="entry name" value="ENDONUCLEASE_EXONUCLEASE_PHOSPHATASE FAMILY DOMAIN-CONTAINING PROTEIN 1"/>
    <property type="match status" value="1"/>
</dbReference>
<dbReference type="InterPro" id="IPR004509">
    <property type="entry name" value="Competence_ComEA_HhH"/>
</dbReference>
<sequence>MARLLYGRRTNTNGSRRIVPLFLIAAAAVLLITALAQPKEKAPDDWVQLNREVSSALQVQEAAAEQAAAVPEEAEAAKPEHTAKTEAATPAGKLDVNRATAEQLDTLKGIGPAKAQAIIADREQNGLFQSVDDLLRVKGIGSKLLAGIKDSIVAMP</sequence>